<dbReference type="EMBL" id="AWOR01000043">
    <property type="protein sequence ID" value="KGH30572.1"/>
    <property type="molecule type" value="Genomic_DNA"/>
</dbReference>
<dbReference type="AlphaFoldDB" id="A0A096HNS4"/>
<evidence type="ECO:0000313" key="2">
    <source>
        <dbReference type="Proteomes" id="UP000029553"/>
    </source>
</evidence>
<reference evidence="1 2" key="1">
    <citation type="submission" date="2013-09" db="EMBL/GenBank/DDBJ databases">
        <title>High correlation between genotypes and phenotypes of environmental bacteria Comamonas testosteroni strains.</title>
        <authorList>
            <person name="Liu L."/>
            <person name="Zhu W."/>
            <person name="Xia X."/>
            <person name="Xu B."/>
            <person name="Luo M."/>
            <person name="Wang G."/>
        </authorList>
    </citation>
    <scope>NUCLEOTIDE SEQUENCE [LARGE SCALE GENOMIC DNA]</scope>
    <source>
        <strain evidence="1 2">JL40</strain>
    </source>
</reference>
<evidence type="ECO:0000313" key="1">
    <source>
        <dbReference type="EMBL" id="KGH30572.1"/>
    </source>
</evidence>
<name>A0A096HNS4_COMTE</name>
<sequence length="34" mass="3793">MSFALQTGSGMALQVYAARRGAPPRPFQTQELRR</sequence>
<protein>
    <submittedName>
        <fullName evidence="1">Uncharacterized protein</fullName>
    </submittedName>
</protein>
<organism evidence="1 2">
    <name type="scientific">Comamonas testosteroni</name>
    <name type="common">Pseudomonas testosteroni</name>
    <dbReference type="NCBI Taxonomy" id="285"/>
    <lineage>
        <taxon>Bacteria</taxon>
        <taxon>Pseudomonadati</taxon>
        <taxon>Pseudomonadota</taxon>
        <taxon>Betaproteobacteria</taxon>
        <taxon>Burkholderiales</taxon>
        <taxon>Comamonadaceae</taxon>
        <taxon>Comamonas</taxon>
    </lineage>
</organism>
<accession>A0A096HNS4</accession>
<dbReference type="Proteomes" id="UP000029553">
    <property type="component" value="Unassembled WGS sequence"/>
</dbReference>
<proteinExistence type="predicted"/>
<gene>
    <name evidence="1" type="ORF">P353_10270</name>
</gene>
<comment type="caution">
    <text evidence="1">The sequence shown here is derived from an EMBL/GenBank/DDBJ whole genome shotgun (WGS) entry which is preliminary data.</text>
</comment>